<proteinExistence type="predicted"/>
<dbReference type="EMBL" id="VTPC01006005">
    <property type="protein sequence ID" value="KAF2895346.1"/>
    <property type="molecule type" value="Genomic_DNA"/>
</dbReference>
<feature type="repeat" description="ANK" evidence="3">
    <location>
        <begin position="101"/>
        <end position="133"/>
    </location>
</feature>
<dbReference type="Pfam" id="PF12796">
    <property type="entry name" value="Ank_2"/>
    <property type="match status" value="1"/>
</dbReference>
<dbReference type="Gene3D" id="1.25.40.20">
    <property type="entry name" value="Ankyrin repeat-containing domain"/>
    <property type="match status" value="2"/>
</dbReference>
<name>A0A8K0D1D4_IGNLU</name>
<keyword evidence="1" id="KW-0677">Repeat</keyword>
<dbReference type="PROSITE" id="PS50297">
    <property type="entry name" value="ANK_REP_REGION"/>
    <property type="match status" value="3"/>
</dbReference>
<accession>A0A8K0D1D4</accession>
<sequence length="286" mass="31921">MSRINIKDAAINLLDRANALLRPRQDTRDKQDALEKKFLQAAEQSNIPEIVRCLNGGVNPNCRNLDDGFTALHLAAERGDLQLAQKLLSYSKTMVDSRDFLGATPLYIACGRENLTLVRYLLRNGADSNARTRFDTTPLHSAVRRSNIAVIQLLFKYGAQPNIIDSMNNTPLHLAILEKWSLPMVKLLCGNGADPNLDIGDLPLFLECVLSCHKEEEMEIVLYLVRLGVDVNVTDKIANRNALHYVALTGYLPLANKLLQMGCNPYKTDHYGKTPIDIAKTHDNDV</sequence>
<dbReference type="InterPro" id="IPR002110">
    <property type="entry name" value="Ankyrin_rpt"/>
</dbReference>
<protein>
    <submittedName>
        <fullName evidence="4">Uncharacterized protein</fullName>
    </submittedName>
</protein>
<dbReference type="Proteomes" id="UP000801492">
    <property type="component" value="Unassembled WGS sequence"/>
</dbReference>
<feature type="repeat" description="ANK" evidence="3">
    <location>
        <begin position="134"/>
        <end position="166"/>
    </location>
</feature>
<evidence type="ECO:0000256" key="3">
    <source>
        <dbReference type="PROSITE-ProRule" id="PRU00023"/>
    </source>
</evidence>
<gene>
    <name evidence="4" type="ORF">ILUMI_10827</name>
</gene>
<evidence type="ECO:0000256" key="1">
    <source>
        <dbReference type="ARBA" id="ARBA00022737"/>
    </source>
</evidence>
<reference evidence="4" key="1">
    <citation type="submission" date="2019-08" db="EMBL/GenBank/DDBJ databases">
        <title>The genome of the North American firefly Photinus pyralis.</title>
        <authorList>
            <consortium name="Photinus pyralis genome working group"/>
            <person name="Fallon T.R."/>
            <person name="Sander Lower S.E."/>
            <person name="Weng J.-K."/>
        </authorList>
    </citation>
    <scope>NUCLEOTIDE SEQUENCE</scope>
    <source>
        <strain evidence="4">TRF0915ILg1</strain>
        <tissue evidence="4">Whole body</tissue>
    </source>
</reference>
<feature type="repeat" description="ANK" evidence="3">
    <location>
        <begin position="67"/>
        <end position="89"/>
    </location>
</feature>
<evidence type="ECO:0000313" key="4">
    <source>
        <dbReference type="EMBL" id="KAF2895346.1"/>
    </source>
</evidence>
<dbReference type="SUPFAM" id="SSF48403">
    <property type="entry name" value="Ankyrin repeat"/>
    <property type="match status" value="1"/>
</dbReference>
<dbReference type="PANTHER" id="PTHR24198">
    <property type="entry name" value="ANKYRIN REPEAT AND PROTEIN KINASE DOMAIN-CONTAINING PROTEIN"/>
    <property type="match status" value="1"/>
</dbReference>
<dbReference type="AlphaFoldDB" id="A0A8K0D1D4"/>
<dbReference type="InterPro" id="IPR036770">
    <property type="entry name" value="Ankyrin_rpt-contain_sf"/>
</dbReference>
<organism evidence="4 5">
    <name type="scientific">Ignelater luminosus</name>
    <name type="common">Cucubano</name>
    <name type="synonym">Pyrophorus luminosus</name>
    <dbReference type="NCBI Taxonomy" id="2038154"/>
    <lineage>
        <taxon>Eukaryota</taxon>
        <taxon>Metazoa</taxon>
        <taxon>Ecdysozoa</taxon>
        <taxon>Arthropoda</taxon>
        <taxon>Hexapoda</taxon>
        <taxon>Insecta</taxon>
        <taxon>Pterygota</taxon>
        <taxon>Neoptera</taxon>
        <taxon>Endopterygota</taxon>
        <taxon>Coleoptera</taxon>
        <taxon>Polyphaga</taxon>
        <taxon>Elateriformia</taxon>
        <taxon>Elateroidea</taxon>
        <taxon>Elateridae</taxon>
        <taxon>Agrypninae</taxon>
        <taxon>Pyrophorini</taxon>
        <taxon>Ignelater</taxon>
    </lineage>
</organism>
<evidence type="ECO:0000313" key="5">
    <source>
        <dbReference type="Proteomes" id="UP000801492"/>
    </source>
</evidence>
<evidence type="ECO:0000256" key="2">
    <source>
        <dbReference type="ARBA" id="ARBA00023043"/>
    </source>
</evidence>
<feature type="non-terminal residue" evidence="4">
    <location>
        <position position="1"/>
    </location>
</feature>
<dbReference type="OrthoDB" id="9995210at2759"/>
<dbReference type="SMART" id="SM00248">
    <property type="entry name" value="ANK"/>
    <property type="match status" value="6"/>
</dbReference>
<dbReference type="PROSITE" id="PS50088">
    <property type="entry name" value="ANK_REPEAT"/>
    <property type="match status" value="3"/>
</dbReference>
<dbReference type="Pfam" id="PF00023">
    <property type="entry name" value="Ank"/>
    <property type="match status" value="2"/>
</dbReference>
<dbReference type="PRINTS" id="PR01415">
    <property type="entry name" value="ANKYRIN"/>
</dbReference>
<comment type="caution">
    <text evidence="4">The sequence shown here is derived from an EMBL/GenBank/DDBJ whole genome shotgun (WGS) entry which is preliminary data.</text>
</comment>
<keyword evidence="2 3" id="KW-0040">ANK repeat</keyword>
<keyword evidence="5" id="KW-1185">Reference proteome</keyword>
<dbReference type="PANTHER" id="PTHR24198:SF165">
    <property type="entry name" value="ANKYRIN REPEAT-CONTAINING PROTEIN-RELATED"/>
    <property type="match status" value="1"/>
</dbReference>